<evidence type="ECO:0000313" key="6">
    <source>
        <dbReference type="Proteomes" id="UP000238479"/>
    </source>
</evidence>
<dbReference type="GO" id="GO:0015074">
    <property type="term" value="P:DNA integration"/>
    <property type="evidence" value="ECO:0007669"/>
    <property type="project" value="InterPro"/>
</dbReference>
<dbReference type="InterPro" id="IPR057670">
    <property type="entry name" value="SH3_retrovirus"/>
</dbReference>
<dbReference type="InterPro" id="IPR001584">
    <property type="entry name" value="Integrase_cat-core"/>
</dbReference>
<keyword evidence="5" id="KW-0548">Nucleotidyltransferase</keyword>
<sequence length="1531" mass="169921">MAFPTQVCNTISVRLDETNYPTWVFHMQHHLRGHGLLKFVDGSHPCPSQFLVEDDGSLTNNSAAREKWMEQDSALISMLINTLSPEALTLVTGCSSSMEVWLILKQRYATVSEAHVMQLKSTLQNIQKGSDSIEKYLLKFKTVRDQLAVLGVKMSDQDVKVLILAGLPSEYGHTRQIIRGKNNIDLEEVRSLLLSAESEIELENKSSPLIQLTALLSQTVAAASTTVPAQNDKPNPLVQLTALLAQSVLGNTNAMQGMNCNNAAASTTTTHMNAYTGPVNSASQTGFMVPPSNGTPQSGFLANNGGMQGNNTTQHSQGFSQNNGYNNNGGSYSDNQGSYPQFPAQRNFSNNNNNNQRYSRGNNPNQNYNSPLICQICDKPGHGAWKCHQRNPQTQNDGSSSTIECQICKKPGHIAKTCKYRIPNNSNNHTGSSAMVACAESNHEVWLVDSGATNHMTSDLQNLQNVSSYNSNDGVQIECDKVTGNILYDGLCDQGLYPIPVYVASKLLPASKPSAFLGNKVSHSIWHKRLGHPSNVVVSSMLSKAHISVEPDKCTSLCESCLSGKFTKLPFSLSSEKSSIPFEIIHSDLWGPSPSMSFEGFKYYFTLIDECTRYTWIFPLRNKREAFPLFQVFCAFIANQYSASVKVLQTDGGGEYTSHIFKEFLAKNGISHQLSCPYTPQQNGLAERKNRHIVETALTLLNNASLPPRFWYHACAISVYLINRMPCTTLSMKSPFELLFKKLPPIDHIRVFGCTCYPLLKPYNSNKLQPKTAPCIFIGFAIGYKGFICYSPVSQKSIISRHVIFDESKFYFKSIPTHSQSNVNHTNTQSLPCSMSTPLHTNLVTQSPSVQLPHLVLHPSPPATCTTTSDTSIPESSSSSTNIDHIPTDNTIDCTPASIPMHDTIVPVEFIDTPYIPISDIVLDINPPSPDSHNRMINFLPPSNLTVNDHPMMTRSKNGIYKKKVFYAANIAATVSANEEPTSHKQAMKIPEWKHAMQDEYDALLNQGTWILVPPQQQKNIVSCKWVFKLKKNADGTIARHKARLVARGFSQEEGTDYDETFSPVVRHTTVRLFLALAAQYQWRLYQMDVKNAFLHGVLKEEIYMAQPPGFENPSCPTHVCKLIKSLYGLKQAPRAWNERFTSFLPSIGFKGSYSDPSLFIKSSAQGMVYLLLYVDDIILTGSNESEIHSVKMALQLEFEMKDLGLLHYFLGLQIDYLPSGGIFVSQSKYADDILLKAGMIGSKVCSTPCLPYAKLLRDEGPPYADVTHYRSLVGCLQYLTFTRPDLAYSVNTVCQFMQNPTEAHYAAVKRILRYLLGTTNYGLTYRSAPFELRAFSDADWAGDPNDRRSTTGFVIYIGNCPISWCSKKQHSVSRSSTEAEYRAMADTASEIFWLRHLLADISIPLPYAPVLHCDNVSALALASNPVHKSKCKHVEVDVHFTREKVMRGELTLQFVPSLDQFADIFTKGLSTAQFKHLCCNLVLGAPTTSLRGDDKVKNVAHQGLHNQGLDYTVQEQISSQPIEGSGSDLS</sequence>
<gene>
    <name evidence="5" type="ORF">RchiOBHm_Chr2g0119341</name>
</gene>
<dbReference type="PROSITE" id="PS50994">
    <property type="entry name" value="INTEGRASE"/>
    <property type="match status" value="1"/>
</dbReference>
<comment type="caution">
    <text evidence="5">The sequence shown here is derived from an EMBL/GenBank/DDBJ whole genome shotgun (WGS) entry which is preliminary data.</text>
</comment>
<keyword evidence="5" id="KW-0695">RNA-directed DNA polymerase</keyword>
<dbReference type="GO" id="GO:0003676">
    <property type="term" value="F:nucleic acid binding"/>
    <property type="evidence" value="ECO:0007669"/>
    <property type="project" value="InterPro"/>
</dbReference>
<dbReference type="InterPro" id="IPR012337">
    <property type="entry name" value="RNaseH-like_sf"/>
</dbReference>
<dbReference type="Gene3D" id="3.30.420.10">
    <property type="entry name" value="Ribonuclease H-like superfamily/Ribonuclease H"/>
    <property type="match status" value="1"/>
</dbReference>
<dbReference type="GO" id="GO:0008270">
    <property type="term" value="F:zinc ion binding"/>
    <property type="evidence" value="ECO:0007669"/>
    <property type="project" value="InterPro"/>
</dbReference>
<dbReference type="GO" id="GO:0003964">
    <property type="term" value="F:RNA-directed DNA polymerase activity"/>
    <property type="evidence" value="ECO:0007669"/>
    <property type="project" value="UniProtKB-KW"/>
</dbReference>
<dbReference type="SMART" id="SM00343">
    <property type="entry name" value="ZnF_C2HC"/>
    <property type="match status" value="2"/>
</dbReference>
<feature type="compositionally biased region" description="Low complexity" evidence="3">
    <location>
        <begin position="346"/>
        <end position="365"/>
    </location>
</feature>
<dbReference type="InterPro" id="IPR039537">
    <property type="entry name" value="Retrotran_Ty1/copia-like"/>
</dbReference>
<feature type="domain" description="Integrase catalytic" evidence="4">
    <location>
        <begin position="577"/>
        <end position="743"/>
    </location>
</feature>
<dbReference type="Pfam" id="PF25597">
    <property type="entry name" value="SH3_retrovirus"/>
    <property type="match status" value="1"/>
</dbReference>
<dbReference type="SUPFAM" id="SSF57756">
    <property type="entry name" value="Retrovirus zinc finger-like domains"/>
    <property type="match status" value="1"/>
</dbReference>
<dbReference type="SUPFAM" id="SSF56672">
    <property type="entry name" value="DNA/RNA polymerases"/>
    <property type="match status" value="1"/>
</dbReference>
<keyword evidence="2" id="KW-0378">Hydrolase</keyword>
<evidence type="ECO:0000256" key="1">
    <source>
        <dbReference type="ARBA" id="ARBA00022723"/>
    </source>
</evidence>
<dbReference type="InterPro" id="IPR001878">
    <property type="entry name" value="Znf_CCHC"/>
</dbReference>
<dbReference type="InterPro" id="IPR013103">
    <property type="entry name" value="RVT_2"/>
</dbReference>
<dbReference type="Proteomes" id="UP000238479">
    <property type="component" value="Chromosome 2"/>
</dbReference>
<feature type="compositionally biased region" description="Low complexity" evidence="3">
    <location>
        <begin position="866"/>
        <end position="881"/>
    </location>
</feature>
<keyword evidence="6" id="KW-1185">Reference proteome</keyword>
<dbReference type="InterPro" id="IPR036397">
    <property type="entry name" value="RNaseH_sf"/>
</dbReference>
<dbReference type="InterPro" id="IPR025724">
    <property type="entry name" value="GAG-pre-integrase_dom"/>
</dbReference>
<keyword evidence="1" id="KW-0479">Metal-binding</keyword>
<dbReference type="InterPro" id="IPR043502">
    <property type="entry name" value="DNA/RNA_pol_sf"/>
</dbReference>
<dbReference type="PANTHER" id="PTHR42648">
    <property type="entry name" value="TRANSPOSASE, PUTATIVE-RELATED"/>
    <property type="match status" value="1"/>
</dbReference>
<feature type="region of interest" description="Disordered" evidence="3">
    <location>
        <begin position="863"/>
        <end position="888"/>
    </location>
</feature>
<dbReference type="InterPro" id="IPR036875">
    <property type="entry name" value="Znf_CCHC_sf"/>
</dbReference>
<dbReference type="CDD" id="cd09272">
    <property type="entry name" value="RNase_HI_RT_Ty1"/>
    <property type="match status" value="1"/>
</dbReference>
<dbReference type="Pfam" id="PF13976">
    <property type="entry name" value="gag_pre-integrs"/>
    <property type="match status" value="1"/>
</dbReference>
<dbReference type="Pfam" id="PF07727">
    <property type="entry name" value="RVT_2"/>
    <property type="match status" value="1"/>
</dbReference>
<organism evidence="5 6">
    <name type="scientific">Rosa chinensis</name>
    <name type="common">China rose</name>
    <dbReference type="NCBI Taxonomy" id="74649"/>
    <lineage>
        <taxon>Eukaryota</taxon>
        <taxon>Viridiplantae</taxon>
        <taxon>Streptophyta</taxon>
        <taxon>Embryophyta</taxon>
        <taxon>Tracheophyta</taxon>
        <taxon>Spermatophyta</taxon>
        <taxon>Magnoliopsida</taxon>
        <taxon>eudicotyledons</taxon>
        <taxon>Gunneridae</taxon>
        <taxon>Pentapetalae</taxon>
        <taxon>rosids</taxon>
        <taxon>fabids</taxon>
        <taxon>Rosales</taxon>
        <taxon>Rosaceae</taxon>
        <taxon>Rosoideae</taxon>
        <taxon>Rosoideae incertae sedis</taxon>
        <taxon>Rosa</taxon>
    </lineage>
</organism>
<feature type="region of interest" description="Disordered" evidence="3">
    <location>
        <begin position="292"/>
        <end position="365"/>
    </location>
</feature>
<dbReference type="EMBL" id="PDCK01000040">
    <property type="protein sequence ID" value="PRQ49208.1"/>
    <property type="molecule type" value="Genomic_DNA"/>
</dbReference>
<dbReference type="OMA" id="YHACAIS"/>
<proteinExistence type="predicted"/>
<protein>
    <submittedName>
        <fullName evidence="5">Putative RNA-directed DNA polymerase</fullName>
        <ecNumber evidence="5">2.7.7.49</ecNumber>
    </submittedName>
</protein>
<evidence type="ECO:0000259" key="4">
    <source>
        <dbReference type="PROSITE" id="PS50994"/>
    </source>
</evidence>
<evidence type="ECO:0000256" key="3">
    <source>
        <dbReference type="SAM" id="MobiDB-lite"/>
    </source>
</evidence>
<dbReference type="Pfam" id="PF14223">
    <property type="entry name" value="Retrotran_gag_2"/>
    <property type="match status" value="1"/>
</dbReference>
<keyword evidence="5" id="KW-0808">Transferase</keyword>
<feature type="compositionally biased region" description="Low complexity" evidence="3">
    <location>
        <begin position="303"/>
        <end position="339"/>
    </location>
</feature>
<dbReference type="EC" id="2.7.7.49" evidence="5"/>
<dbReference type="Pfam" id="PF00665">
    <property type="entry name" value="rve"/>
    <property type="match status" value="1"/>
</dbReference>
<feature type="compositionally biased region" description="Polar residues" evidence="3">
    <location>
        <begin position="292"/>
        <end position="301"/>
    </location>
</feature>
<dbReference type="SUPFAM" id="SSF53098">
    <property type="entry name" value="Ribonuclease H-like"/>
    <property type="match status" value="1"/>
</dbReference>
<dbReference type="Gramene" id="PRQ49208">
    <property type="protein sequence ID" value="PRQ49208"/>
    <property type="gene ID" value="RchiOBHm_Chr2g0119341"/>
</dbReference>
<evidence type="ECO:0000313" key="5">
    <source>
        <dbReference type="EMBL" id="PRQ49208.1"/>
    </source>
</evidence>
<dbReference type="PANTHER" id="PTHR42648:SF26">
    <property type="entry name" value="INTEGRASE CATALYTIC DOMAIN-CONTAINING PROTEIN"/>
    <property type="match status" value="1"/>
</dbReference>
<name>A0A2P6RRZ9_ROSCH</name>
<evidence type="ECO:0000256" key="2">
    <source>
        <dbReference type="ARBA" id="ARBA00022801"/>
    </source>
</evidence>
<reference evidence="5 6" key="1">
    <citation type="journal article" date="2018" name="Nat. Genet.">
        <title>The Rosa genome provides new insights in the design of modern roses.</title>
        <authorList>
            <person name="Bendahmane M."/>
        </authorList>
    </citation>
    <scope>NUCLEOTIDE SEQUENCE [LARGE SCALE GENOMIC DNA]</scope>
    <source>
        <strain evidence="6">cv. Old Blush</strain>
    </source>
</reference>
<accession>A0A2P6RRZ9</accession>
<dbReference type="Gene3D" id="4.10.60.10">
    <property type="entry name" value="Zinc finger, CCHC-type"/>
    <property type="match status" value="1"/>
</dbReference>
<dbReference type="GO" id="GO:0016787">
    <property type="term" value="F:hydrolase activity"/>
    <property type="evidence" value="ECO:0007669"/>
    <property type="project" value="UniProtKB-KW"/>
</dbReference>